<feature type="domain" description="UspA" evidence="1">
    <location>
        <begin position="1"/>
        <end position="35"/>
    </location>
</feature>
<name>A0A4Z1CX12_STRGP</name>
<keyword evidence="3" id="KW-1185">Reference proteome</keyword>
<accession>A0A4Z1CX12</accession>
<dbReference type="InterPro" id="IPR014729">
    <property type="entry name" value="Rossmann-like_a/b/a_fold"/>
</dbReference>
<gene>
    <name evidence="2" type="ORF">E5082_31585</name>
</gene>
<evidence type="ECO:0000259" key="1">
    <source>
        <dbReference type="Pfam" id="PF00582"/>
    </source>
</evidence>
<dbReference type="SUPFAM" id="SSF52402">
    <property type="entry name" value="Adenine nucleotide alpha hydrolases-like"/>
    <property type="match status" value="1"/>
</dbReference>
<dbReference type="EMBL" id="SRRU01000018">
    <property type="protein sequence ID" value="TGN73574.1"/>
    <property type="molecule type" value="Genomic_DNA"/>
</dbReference>
<comment type="caution">
    <text evidence="2">The sequence shown here is derived from an EMBL/GenBank/DDBJ whole genome shotgun (WGS) entry which is preliminary data.</text>
</comment>
<reference evidence="2 3" key="1">
    <citation type="submission" date="2019-04" db="EMBL/GenBank/DDBJ databases">
        <title>Streptomyces sp. nov. Bv016 isolated from bark of Buahinia variegata.</title>
        <authorList>
            <person name="Kanchanasin P."/>
            <person name="Tanasupawat S."/>
            <person name="Yuki M."/>
            <person name="Kudo T."/>
        </authorList>
    </citation>
    <scope>NUCLEOTIDE SEQUENCE [LARGE SCALE GENOMIC DNA]</scope>
    <source>
        <strain evidence="2 3">JCM 4765</strain>
    </source>
</reference>
<sequence length="38" mass="4017">MLVVGARRGEGHYGLQLGRVAHAVLHHSACPVAVVQRA</sequence>
<proteinExistence type="predicted"/>
<dbReference type="AlphaFoldDB" id="A0A4Z1CX12"/>
<evidence type="ECO:0000313" key="3">
    <source>
        <dbReference type="Proteomes" id="UP000298513"/>
    </source>
</evidence>
<dbReference type="InterPro" id="IPR006016">
    <property type="entry name" value="UspA"/>
</dbReference>
<evidence type="ECO:0000313" key="2">
    <source>
        <dbReference type="EMBL" id="TGN73574.1"/>
    </source>
</evidence>
<dbReference type="Proteomes" id="UP000298513">
    <property type="component" value="Unassembled WGS sequence"/>
</dbReference>
<dbReference type="Gene3D" id="3.40.50.620">
    <property type="entry name" value="HUPs"/>
    <property type="match status" value="1"/>
</dbReference>
<organism evidence="2 3">
    <name type="scientific">Streptomyces griseoluteus</name>
    <dbReference type="NCBI Taxonomy" id="29306"/>
    <lineage>
        <taxon>Bacteria</taxon>
        <taxon>Bacillati</taxon>
        <taxon>Actinomycetota</taxon>
        <taxon>Actinomycetes</taxon>
        <taxon>Kitasatosporales</taxon>
        <taxon>Streptomycetaceae</taxon>
        <taxon>Streptomyces</taxon>
    </lineage>
</organism>
<protein>
    <recommendedName>
        <fullName evidence="1">UspA domain-containing protein</fullName>
    </recommendedName>
</protein>
<dbReference type="Pfam" id="PF00582">
    <property type="entry name" value="Usp"/>
    <property type="match status" value="1"/>
</dbReference>